<name>A0A8C4SAH5_ERPCA</name>
<dbReference type="Gene3D" id="2.40.10.10">
    <property type="entry name" value="Trypsin-like serine proteases"/>
    <property type="match status" value="2"/>
</dbReference>
<keyword evidence="9" id="KW-1185">Reference proteome</keyword>
<dbReference type="Proteomes" id="UP000694620">
    <property type="component" value="Chromosome 12"/>
</dbReference>
<evidence type="ECO:0000256" key="2">
    <source>
        <dbReference type="ARBA" id="ARBA00022729"/>
    </source>
</evidence>
<evidence type="ECO:0000256" key="4">
    <source>
        <dbReference type="ARBA" id="ARBA00022825"/>
    </source>
</evidence>
<keyword evidence="2" id="KW-0732">Signal</keyword>
<sequence>MTPNCLSAAKGGILVNEKSDVCSFSSDACGTPTASSRIVGGTAAADGAWPWQVSLHRDGKHICGGSLINEQWVLCAAHCVITSDLTVSRFTVYLGLYTVDQPSSHTVVGNVRNIIMYPGYSSPTSGKDASLLQLDRRVTYSAFILPICLPNASDVFTSQNSCWVTGWGYVNEGVALPSPGTLQQVQVPIISTAICAGLYSSYKITILSDMTCAGDLKGGKDSCQGDSGGPLVCKRSDGSWVQAGIVSWGVGCAEANKPGVYSRVTSFVTWIERDRQYRAGLQGAPVSPRGARLTAVLRRGADKLATSESHALGLFLFLFFVQTECQNERLRFLN</sequence>
<dbReference type="Pfam" id="PF00089">
    <property type="entry name" value="Trypsin"/>
    <property type="match status" value="1"/>
</dbReference>
<dbReference type="PROSITE" id="PS00135">
    <property type="entry name" value="TRYPSIN_SER"/>
    <property type="match status" value="1"/>
</dbReference>
<evidence type="ECO:0000259" key="7">
    <source>
        <dbReference type="PROSITE" id="PS50240"/>
    </source>
</evidence>
<reference evidence="8" key="3">
    <citation type="submission" date="2025-09" db="UniProtKB">
        <authorList>
            <consortium name="Ensembl"/>
        </authorList>
    </citation>
    <scope>IDENTIFICATION</scope>
</reference>
<feature type="domain" description="Peptidase S1" evidence="7">
    <location>
        <begin position="38"/>
        <end position="276"/>
    </location>
</feature>
<keyword evidence="5" id="KW-1015">Disulfide bond</keyword>
<dbReference type="PRINTS" id="PR00722">
    <property type="entry name" value="CHYMOTRYPSIN"/>
</dbReference>
<dbReference type="InterPro" id="IPR001254">
    <property type="entry name" value="Trypsin_dom"/>
</dbReference>
<evidence type="ECO:0000313" key="9">
    <source>
        <dbReference type="Proteomes" id="UP000694620"/>
    </source>
</evidence>
<dbReference type="CDD" id="cd00190">
    <property type="entry name" value="Tryp_SPc"/>
    <property type="match status" value="1"/>
</dbReference>
<evidence type="ECO:0000256" key="5">
    <source>
        <dbReference type="ARBA" id="ARBA00023157"/>
    </source>
</evidence>
<accession>A0A8C4SAH5</accession>
<keyword evidence="4" id="KW-0720">Serine protease</keyword>
<proteinExistence type="predicted"/>
<dbReference type="PANTHER" id="PTHR24253:SF144">
    <property type="entry name" value="CHYMOTRYPSIN-LIKE PROTEASE CTRL-1-RELATED"/>
    <property type="match status" value="1"/>
</dbReference>
<reference evidence="8" key="2">
    <citation type="submission" date="2025-08" db="UniProtKB">
        <authorList>
            <consortium name="Ensembl"/>
        </authorList>
    </citation>
    <scope>IDENTIFICATION</scope>
</reference>
<dbReference type="PANTHER" id="PTHR24253">
    <property type="entry name" value="TRANSMEMBRANE PROTEASE SERINE"/>
    <property type="match status" value="1"/>
</dbReference>
<dbReference type="InterPro" id="IPR009003">
    <property type="entry name" value="Peptidase_S1_PA"/>
</dbReference>
<keyword evidence="6" id="KW-0325">Glycoprotein</keyword>
<dbReference type="InterPro" id="IPR043504">
    <property type="entry name" value="Peptidase_S1_PA_chymotrypsin"/>
</dbReference>
<dbReference type="GO" id="GO:0006508">
    <property type="term" value="P:proteolysis"/>
    <property type="evidence" value="ECO:0007669"/>
    <property type="project" value="UniProtKB-KW"/>
</dbReference>
<protein>
    <recommendedName>
        <fullName evidence="7">Peptidase S1 domain-containing protein</fullName>
    </recommendedName>
</protein>
<dbReference type="FunFam" id="2.40.10.10:FF:000024">
    <property type="entry name" value="Serine protease 53"/>
    <property type="match status" value="1"/>
</dbReference>
<evidence type="ECO:0000313" key="8">
    <source>
        <dbReference type="Ensembl" id="ENSECRP00000013860.1"/>
    </source>
</evidence>
<organism evidence="8 9">
    <name type="scientific">Erpetoichthys calabaricus</name>
    <name type="common">Rope fish</name>
    <name type="synonym">Calamoichthys calabaricus</name>
    <dbReference type="NCBI Taxonomy" id="27687"/>
    <lineage>
        <taxon>Eukaryota</taxon>
        <taxon>Metazoa</taxon>
        <taxon>Chordata</taxon>
        <taxon>Craniata</taxon>
        <taxon>Vertebrata</taxon>
        <taxon>Euteleostomi</taxon>
        <taxon>Actinopterygii</taxon>
        <taxon>Polypteriformes</taxon>
        <taxon>Polypteridae</taxon>
        <taxon>Erpetoichthys</taxon>
    </lineage>
</organism>
<dbReference type="InterPro" id="IPR033116">
    <property type="entry name" value="TRYPSIN_SER"/>
</dbReference>
<dbReference type="GO" id="GO:0004252">
    <property type="term" value="F:serine-type endopeptidase activity"/>
    <property type="evidence" value="ECO:0007669"/>
    <property type="project" value="InterPro"/>
</dbReference>
<dbReference type="Ensembl" id="ENSECRT00000014099.1">
    <property type="protein sequence ID" value="ENSECRP00000013860.1"/>
    <property type="gene ID" value="ENSECRG00000008711.1"/>
</dbReference>
<reference evidence="8" key="1">
    <citation type="submission" date="2021-06" db="EMBL/GenBank/DDBJ databases">
        <authorList>
            <consortium name="Wellcome Sanger Institute Data Sharing"/>
        </authorList>
    </citation>
    <scope>NUCLEOTIDE SEQUENCE [LARGE SCALE GENOMIC DNA]</scope>
</reference>
<evidence type="ECO:0000256" key="1">
    <source>
        <dbReference type="ARBA" id="ARBA00022670"/>
    </source>
</evidence>
<dbReference type="SMART" id="SM00020">
    <property type="entry name" value="Tryp_SPc"/>
    <property type="match status" value="1"/>
</dbReference>
<dbReference type="GeneTree" id="ENSGT00940000155138"/>
<evidence type="ECO:0000256" key="6">
    <source>
        <dbReference type="ARBA" id="ARBA00023180"/>
    </source>
</evidence>
<dbReference type="AlphaFoldDB" id="A0A8C4SAH5"/>
<dbReference type="SUPFAM" id="SSF50494">
    <property type="entry name" value="Trypsin-like serine proteases"/>
    <property type="match status" value="1"/>
</dbReference>
<keyword evidence="1" id="KW-0645">Protease</keyword>
<dbReference type="PROSITE" id="PS50240">
    <property type="entry name" value="TRYPSIN_DOM"/>
    <property type="match status" value="1"/>
</dbReference>
<dbReference type="InterPro" id="IPR001314">
    <property type="entry name" value="Peptidase_S1A"/>
</dbReference>
<evidence type="ECO:0000256" key="3">
    <source>
        <dbReference type="ARBA" id="ARBA00022801"/>
    </source>
</evidence>
<keyword evidence="3" id="KW-0378">Hydrolase</keyword>